<protein>
    <recommendedName>
        <fullName evidence="2">GGDEF domain-containing protein</fullName>
    </recommendedName>
</protein>
<dbReference type="Gene3D" id="3.30.70.270">
    <property type="match status" value="1"/>
</dbReference>
<keyword evidence="1" id="KW-0175">Coiled coil</keyword>
<proteinExistence type="predicted"/>
<dbReference type="STRING" id="1215089.BBI08_14060"/>
<dbReference type="KEGG" id="phc:BBI08_14060"/>
<dbReference type="PANTHER" id="PTHR45138:SF9">
    <property type="entry name" value="DIGUANYLATE CYCLASE DGCM-RELATED"/>
    <property type="match status" value="1"/>
</dbReference>
<dbReference type="SUPFAM" id="SSF55073">
    <property type="entry name" value="Nucleotide cyclase"/>
    <property type="match status" value="1"/>
</dbReference>
<dbReference type="GO" id="GO:0052621">
    <property type="term" value="F:diguanylate cyclase activity"/>
    <property type="evidence" value="ECO:0007669"/>
    <property type="project" value="TreeGrafter"/>
</dbReference>
<name>A0A1C7DUC4_9BACL</name>
<gene>
    <name evidence="3" type="ORF">BBI08_14060</name>
</gene>
<dbReference type="Pfam" id="PF00990">
    <property type="entry name" value="GGDEF"/>
    <property type="match status" value="1"/>
</dbReference>
<dbReference type="InterPro" id="IPR029787">
    <property type="entry name" value="Nucleotide_cyclase"/>
</dbReference>
<dbReference type="Proteomes" id="UP000092687">
    <property type="component" value="Chromosome"/>
</dbReference>
<feature type="domain" description="GGDEF" evidence="2">
    <location>
        <begin position="1"/>
        <end position="76"/>
    </location>
</feature>
<dbReference type="PANTHER" id="PTHR45138">
    <property type="entry name" value="REGULATORY COMPONENTS OF SENSORY TRANSDUCTION SYSTEM"/>
    <property type="match status" value="1"/>
</dbReference>
<reference evidence="4" key="2">
    <citation type="submission" date="2016-10" db="EMBL/GenBank/DDBJ databases">
        <authorList>
            <person name="See-Too W.S."/>
        </authorList>
    </citation>
    <scope>NUCLEOTIDE SEQUENCE [LARGE SCALE GENOMIC DNA]</scope>
    <source>
        <strain evidence="4">DSM 24743</strain>
    </source>
</reference>
<accession>A0A1C7DUC4</accession>
<organism evidence="3 4">
    <name type="scientific">Planococcus halocryophilus</name>
    <dbReference type="NCBI Taxonomy" id="1215089"/>
    <lineage>
        <taxon>Bacteria</taxon>
        <taxon>Bacillati</taxon>
        <taxon>Bacillota</taxon>
        <taxon>Bacilli</taxon>
        <taxon>Bacillales</taxon>
        <taxon>Caryophanaceae</taxon>
        <taxon>Planococcus</taxon>
    </lineage>
</organism>
<reference evidence="4" key="1">
    <citation type="submission" date="2016-07" db="EMBL/GenBank/DDBJ databases">
        <authorList>
            <person name="See-Too W.S."/>
        </authorList>
    </citation>
    <scope>NUCLEOTIDE SEQUENCE [LARGE SCALE GENOMIC DNA]</scope>
    <source>
        <strain evidence="4">DSM 24743</strain>
    </source>
</reference>
<dbReference type="GO" id="GO:0043709">
    <property type="term" value="P:cell adhesion involved in single-species biofilm formation"/>
    <property type="evidence" value="ECO:0007669"/>
    <property type="project" value="TreeGrafter"/>
</dbReference>
<feature type="coiled-coil region" evidence="1">
    <location>
        <begin position="8"/>
        <end position="35"/>
    </location>
</feature>
<evidence type="ECO:0000259" key="2">
    <source>
        <dbReference type="PROSITE" id="PS50887"/>
    </source>
</evidence>
<evidence type="ECO:0000256" key="1">
    <source>
        <dbReference type="SAM" id="Coils"/>
    </source>
</evidence>
<keyword evidence="4" id="KW-1185">Reference proteome</keyword>
<dbReference type="RefSeq" id="WP_008498592.1">
    <property type="nucleotide sequence ID" value="NZ_CP016537.2"/>
</dbReference>
<dbReference type="InterPro" id="IPR000160">
    <property type="entry name" value="GGDEF_dom"/>
</dbReference>
<dbReference type="GO" id="GO:1902201">
    <property type="term" value="P:negative regulation of bacterial-type flagellum-dependent cell motility"/>
    <property type="evidence" value="ECO:0007669"/>
    <property type="project" value="TreeGrafter"/>
</dbReference>
<dbReference type="GO" id="GO:0005886">
    <property type="term" value="C:plasma membrane"/>
    <property type="evidence" value="ECO:0007669"/>
    <property type="project" value="TreeGrafter"/>
</dbReference>
<dbReference type="AlphaFoldDB" id="A0A1C7DUC4"/>
<dbReference type="InterPro" id="IPR050469">
    <property type="entry name" value="Diguanylate_Cyclase"/>
</dbReference>
<evidence type="ECO:0000313" key="4">
    <source>
        <dbReference type="Proteomes" id="UP000092687"/>
    </source>
</evidence>
<dbReference type="EMBL" id="CP016537">
    <property type="protein sequence ID" value="ANU14908.1"/>
    <property type="molecule type" value="Genomic_DNA"/>
</dbReference>
<evidence type="ECO:0000313" key="3">
    <source>
        <dbReference type="EMBL" id="ANU14908.1"/>
    </source>
</evidence>
<sequence>MLLPNTDKAELELIANRLSQEIQQLKIQGQNSEIDITVSIGGKSFTSNFSLTCMIDWVDDALYLAKDKGKNQVVIT</sequence>
<dbReference type="PROSITE" id="PS50887">
    <property type="entry name" value="GGDEF"/>
    <property type="match status" value="1"/>
</dbReference>
<dbReference type="InterPro" id="IPR043128">
    <property type="entry name" value="Rev_trsase/Diguanyl_cyclase"/>
</dbReference>